<evidence type="ECO:0000259" key="1">
    <source>
        <dbReference type="Pfam" id="PF00144"/>
    </source>
</evidence>
<gene>
    <name evidence="2" type="ORF">K8F61_02150</name>
</gene>
<dbReference type="PANTHER" id="PTHR43283">
    <property type="entry name" value="BETA-LACTAMASE-RELATED"/>
    <property type="match status" value="1"/>
</dbReference>
<keyword evidence="3" id="KW-1185">Reference proteome</keyword>
<name>A0ABY3RT23_9MICO</name>
<dbReference type="InterPro" id="IPR050789">
    <property type="entry name" value="Diverse_Enzym_Activities"/>
</dbReference>
<dbReference type="InterPro" id="IPR012338">
    <property type="entry name" value="Beta-lactam/transpept-like"/>
</dbReference>
<sequence>MSAVPSGDERPRVSEPLSDLLTRHVAAGTVPGAVGVLGDGHPVSVGLDAPEGAPLRADAIFRIQSMTKAVTAVAALRLVQEGALALHEPVDAWLPELRGLRALPHPDAPLAEARPASRPITVHHLLTHTSGYGMMTTDSPLRRAMVDTGMEAGPEPVTRGAQDWLDTLSTLPLAFDPGEGWRYHHSFGVLGILLGRLGRGSTEEVLATTVFSPSGMVDTGFTVRPGQEHRLVAAFRRSEDGFVETEPAGAGFSVAPPFDVSHSELVSTVSDYRAFLHALLDGRLVDADLLAELRRDQVPPSAKAPDSFFPGFWEGTGWGYGVSIVTEGEHRGRFGWSGGLGTDFFADPDGTVCVVMAQVDMDERVLGMLGDLQGATAG</sequence>
<evidence type="ECO:0000313" key="2">
    <source>
        <dbReference type="EMBL" id="UGS27036.1"/>
    </source>
</evidence>
<organism evidence="2 3">
    <name type="scientific">Microbacterium resistens</name>
    <dbReference type="NCBI Taxonomy" id="156977"/>
    <lineage>
        <taxon>Bacteria</taxon>
        <taxon>Bacillati</taxon>
        <taxon>Actinomycetota</taxon>
        <taxon>Actinomycetes</taxon>
        <taxon>Micrococcales</taxon>
        <taxon>Microbacteriaceae</taxon>
        <taxon>Microbacterium</taxon>
    </lineage>
</organism>
<dbReference type="Pfam" id="PF00144">
    <property type="entry name" value="Beta-lactamase"/>
    <property type="match status" value="1"/>
</dbReference>
<evidence type="ECO:0000313" key="3">
    <source>
        <dbReference type="Proteomes" id="UP001199642"/>
    </source>
</evidence>
<reference evidence="2 3" key="1">
    <citation type="submission" date="2023-01" db="EMBL/GenBank/DDBJ databases">
        <title>Characterization of estradiol degrading bacteria Microbacterium sp. MZT7 and reveal degrading genes through genome analysis.</title>
        <authorList>
            <person name="Hao P."/>
            <person name="Gao Y."/>
        </authorList>
    </citation>
    <scope>NUCLEOTIDE SEQUENCE [LARGE SCALE GENOMIC DNA]</scope>
    <source>
        <strain evidence="2 3">MZT7</strain>
    </source>
</reference>
<dbReference type="SUPFAM" id="SSF56601">
    <property type="entry name" value="beta-lactamase/transpeptidase-like"/>
    <property type="match status" value="1"/>
</dbReference>
<feature type="domain" description="Beta-lactamase-related" evidence="1">
    <location>
        <begin position="19"/>
        <end position="356"/>
    </location>
</feature>
<dbReference type="InterPro" id="IPR001466">
    <property type="entry name" value="Beta-lactam-related"/>
</dbReference>
<proteinExistence type="predicted"/>
<accession>A0ABY3RT23</accession>
<dbReference type="EMBL" id="CP082781">
    <property type="protein sequence ID" value="UGS27036.1"/>
    <property type="molecule type" value="Genomic_DNA"/>
</dbReference>
<dbReference type="Proteomes" id="UP001199642">
    <property type="component" value="Chromosome"/>
</dbReference>
<dbReference type="Gene3D" id="3.40.710.10">
    <property type="entry name" value="DD-peptidase/beta-lactamase superfamily"/>
    <property type="match status" value="1"/>
</dbReference>
<protein>
    <submittedName>
        <fullName evidence="2">Beta-lactamase family protein</fullName>
    </submittedName>
</protein>
<dbReference type="PANTHER" id="PTHR43283:SF3">
    <property type="entry name" value="BETA-LACTAMASE FAMILY PROTEIN (AFU_ORTHOLOGUE AFUA_5G07500)"/>
    <property type="match status" value="1"/>
</dbReference>